<gene>
    <name evidence="1" type="ordered locus">PAU_03038</name>
    <name evidence="2" type="ORF">PA-RVA15-17-0961</name>
</gene>
<dbReference type="STRING" id="291112.PAU_03038"/>
<protein>
    <submittedName>
        <fullName evidence="2">Uncharacterized protein</fullName>
    </submittedName>
</protein>
<accession>B6VN01</accession>
<dbReference type="EMBL" id="FM162591">
    <property type="protein sequence ID" value="CAQ85126.1"/>
    <property type="molecule type" value="Genomic_DNA"/>
</dbReference>
<proteinExistence type="predicted"/>
<dbReference type="AlphaFoldDB" id="B6VN01"/>
<dbReference type="KEGG" id="pay:PAU_03038"/>
<evidence type="ECO:0000313" key="3">
    <source>
        <dbReference type="Proteomes" id="UP000002747"/>
    </source>
</evidence>
<dbReference type="Gene3D" id="3.10.450.620">
    <property type="entry name" value="JHP933, nucleotidyltransferase-like core domain"/>
    <property type="match status" value="1"/>
</dbReference>
<reference evidence="1 3" key="4">
    <citation type="journal article" date="2009" name="BMC Genomics">
        <title>Comparative genomics of the emerging human pathogen Photorhabdus asymbiotica with the insect pathogen Photorhabdus luminescens.</title>
        <authorList>
            <person name="Wilkinson P."/>
            <person name="Waterfield N.R."/>
            <person name="Crossman L."/>
            <person name="Corton C."/>
            <person name="Sanchez-Contreras M."/>
            <person name="Vlisidou I."/>
            <person name="Barron A."/>
            <person name="Bignell A."/>
            <person name="Clark L."/>
            <person name="Ormond D."/>
            <person name="Mayho M."/>
            <person name="Bason N."/>
            <person name="Smith F."/>
            <person name="Simmonds M."/>
            <person name="Churcher C."/>
            <person name="Harris D."/>
            <person name="Thompson N.R."/>
            <person name="Quail M."/>
            <person name="Parkhill J."/>
            <person name="ffrench-Constant R.H."/>
        </authorList>
    </citation>
    <scope>NUCLEOTIDE SEQUENCE [LARGE SCALE GENOMIC DNA]</scope>
    <source>
        <strain evidence="3">ATCC 43949 / 3105-77</strain>
        <strain evidence="1">ATCC43949</strain>
    </source>
</reference>
<dbReference type="InterPro" id="IPR014942">
    <property type="entry name" value="AbiEii"/>
</dbReference>
<dbReference type="Proteomes" id="UP000002747">
    <property type="component" value="Chromosome"/>
</dbReference>
<sequence>MREADNPSVLGSHFHFASLCDDARRYETRYGANAPSGFPSRFVLAGSTFSKEKMKKSLSVRLSGKKNAEFDVFAIVFSGGTALSKSQVKIMRMSEDVDLKVIPYSDLDWQSVSRSERKRIRKCFHEQLLSLIVADGVFSIAGEVIKRDEHRYIYPIDFELQRGGK</sequence>
<reference evidence="2" key="1">
    <citation type="journal article" date="2008" name="Proc. Natl. Acad. Sci. U.S.A.">
        <title>Rapid virulence annotation (RVA): identification of virulence factors using a bacterial genome library and multiple invertebrate hosts.</title>
        <authorList>
            <person name="Waterfield N.R."/>
            <person name="Sanchez-Contreras M."/>
            <person name="Eleftherianos I."/>
            <person name="Dowling A."/>
            <person name="Wilkinson P."/>
            <person name="Parkhill J."/>
            <person name="Thomson N."/>
            <person name="Reynolds S.E."/>
            <person name="Bode H.B."/>
            <person name="Dorus S."/>
            <person name="Ffrench-Constant R.H."/>
        </authorList>
    </citation>
    <scope>NUCLEOTIDE SEQUENCE</scope>
    <source>
        <strain evidence="2">ATCC 43949</strain>
    </source>
</reference>
<reference evidence="2" key="3">
    <citation type="submission" date="2008-09" db="EMBL/GenBank/DDBJ databases">
        <authorList>
            <person name="Thomson N.R."/>
        </authorList>
    </citation>
    <scope>NUCLEOTIDE SEQUENCE</scope>
    <source>
        <strain evidence="2">ATCC 43949</strain>
    </source>
</reference>
<evidence type="ECO:0000313" key="1">
    <source>
        <dbReference type="EMBL" id="CAQ85126.1"/>
    </source>
</evidence>
<organism evidence="2">
    <name type="scientific">Photorhabdus asymbiotica subsp. asymbiotica (strain ATCC 43949 / 3105-77)</name>
    <name type="common">Xenorhabdus luminescens (strain 2)</name>
    <dbReference type="NCBI Taxonomy" id="553480"/>
    <lineage>
        <taxon>Bacteria</taxon>
        <taxon>Pseudomonadati</taxon>
        <taxon>Pseudomonadota</taxon>
        <taxon>Gammaproteobacteria</taxon>
        <taxon>Enterobacterales</taxon>
        <taxon>Morganellaceae</taxon>
        <taxon>Photorhabdus</taxon>
    </lineage>
</organism>
<accession>C7BSZ7</accession>
<name>B6VN01_PHOAA</name>
<reference evidence="1" key="2">
    <citation type="submission" date="2008-05" db="EMBL/GenBank/DDBJ databases">
        <authorList>
            <person name="Crossman L.C."/>
        </authorList>
    </citation>
    <scope>NUCLEOTIDE SEQUENCE</scope>
    <source>
        <strain evidence="1">ATCC43949</strain>
    </source>
</reference>
<dbReference type="Pfam" id="PF08843">
    <property type="entry name" value="AbiEii"/>
    <property type="match status" value="1"/>
</dbReference>
<dbReference type="EMBL" id="FM211057">
    <property type="protein sequence ID" value="CAR67531.1"/>
    <property type="molecule type" value="Genomic_DNA"/>
</dbReference>
<evidence type="ECO:0000313" key="2">
    <source>
        <dbReference type="EMBL" id="CAR67531.1"/>
    </source>
</evidence>